<evidence type="ECO:0000256" key="4">
    <source>
        <dbReference type="SAM" id="Phobius"/>
    </source>
</evidence>
<dbReference type="GO" id="GO:0000155">
    <property type="term" value="F:phosphorelay sensor kinase activity"/>
    <property type="evidence" value="ECO:0007669"/>
    <property type="project" value="InterPro"/>
</dbReference>
<evidence type="ECO:0000259" key="5">
    <source>
        <dbReference type="Pfam" id="PF07730"/>
    </source>
</evidence>
<dbReference type="KEGG" id="sesp:BN6_66430"/>
<dbReference type="SUPFAM" id="SSF55874">
    <property type="entry name" value="ATPase domain of HSP90 chaperone/DNA topoisomerase II/histidine kinase"/>
    <property type="match status" value="1"/>
</dbReference>
<dbReference type="PANTHER" id="PTHR24421:SF63">
    <property type="entry name" value="SENSOR HISTIDINE KINASE DESK"/>
    <property type="match status" value="1"/>
</dbReference>
<dbReference type="Proteomes" id="UP000006281">
    <property type="component" value="Chromosome"/>
</dbReference>
<dbReference type="AlphaFoldDB" id="K0K0W8"/>
<dbReference type="InterPro" id="IPR011712">
    <property type="entry name" value="Sig_transdc_His_kin_sub3_dim/P"/>
</dbReference>
<dbReference type="InterPro" id="IPR036890">
    <property type="entry name" value="HATPase_C_sf"/>
</dbReference>
<proteinExistence type="predicted"/>
<dbReference type="EMBL" id="HE804045">
    <property type="protein sequence ID" value="CCH33880.1"/>
    <property type="molecule type" value="Genomic_DNA"/>
</dbReference>
<dbReference type="PATRIC" id="fig|1179773.3.peg.6694"/>
<evidence type="ECO:0000313" key="7">
    <source>
        <dbReference type="Proteomes" id="UP000006281"/>
    </source>
</evidence>
<dbReference type="STRING" id="1179773.BN6_66430"/>
<evidence type="ECO:0000313" key="6">
    <source>
        <dbReference type="EMBL" id="CCH33880.1"/>
    </source>
</evidence>
<organism evidence="6 7">
    <name type="scientific">Saccharothrix espanaensis (strain ATCC 51144 / DSM 44229 / JCM 9112 / NBRC 15066 / NRRL 15764)</name>
    <dbReference type="NCBI Taxonomy" id="1179773"/>
    <lineage>
        <taxon>Bacteria</taxon>
        <taxon>Bacillati</taxon>
        <taxon>Actinomycetota</taxon>
        <taxon>Actinomycetes</taxon>
        <taxon>Pseudonocardiales</taxon>
        <taxon>Pseudonocardiaceae</taxon>
        <taxon>Saccharothrix</taxon>
    </lineage>
</organism>
<dbReference type="Pfam" id="PF07730">
    <property type="entry name" value="HisKA_3"/>
    <property type="match status" value="1"/>
</dbReference>
<keyword evidence="4" id="KW-0472">Membrane</keyword>
<dbReference type="GO" id="GO:0016020">
    <property type="term" value="C:membrane"/>
    <property type="evidence" value="ECO:0007669"/>
    <property type="project" value="InterPro"/>
</dbReference>
<keyword evidence="7" id="KW-1185">Reference proteome</keyword>
<feature type="transmembrane region" description="Helical" evidence="4">
    <location>
        <begin position="40"/>
        <end position="61"/>
    </location>
</feature>
<evidence type="ECO:0000256" key="1">
    <source>
        <dbReference type="ARBA" id="ARBA00022679"/>
    </source>
</evidence>
<dbReference type="HOGENOM" id="CLU_000445_20_8_11"/>
<keyword evidence="4" id="KW-0812">Transmembrane</keyword>
<keyword evidence="1" id="KW-0808">Transferase</keyword>
<reference evidence="6 7" key="1">
    <citation type="journal article" date="2012" name="BMC Genomics">
        <title>Complete genome sequence of Saccharothrix espanaensis DSM 44229T and comparison to the other completely sequenced Pseudonocardiaceae.</title>
        <authorList>
            <person name="Strobel T."/>
            <person name="Al-Dilaimi A."/>
            <person name="Blom J."/>
            <person name="Gessner A."/>
            <person name="Kalinowski J."/>
            <person name="Luzhetska M."/>
            <person name="Puhler A."/>
            <person name="Szczepanowski R."/>
            <person name="Bechthold A."/>
            <person name="Ruckert C."/>
        </authorList>
    </citation>
    <scope>NUCLEOTIDE SEQUENCE [LARGE SCALE GENOMIC DNA]</scope>
    <source>
        <strain evidence="7">ATCC 51144 / DSM 44229 / JCM 9112 / NBRC 15066 / NRRL 15764</strain>
    </source>
</reference>
<keyword evidence="2" id="KW-0418">Kinase</keyword>
<evidence type="ECO:0000256" key="2">
    <source>
        <dbReference type="ARBA" id="ARBA00022777"/>
    </source>
</evidence>
<keyword evidence="3" id="KW-0902">Two-component regulatory system</keyword>
<feature type="transmembrane region" description="Helical" evidence="4">
    <location>
        <begin position="137"/>
        <end position="158"/>
    </location>
</feature>
<keyword evidence="4" id="KW-1133">Transmembrane helix</keyword>
<protein>
    <recommendedName>
        <fullName evidence="5">Signal transduction histidine kinase subgroup 3 dimerisation and phosphoacceptor domain-containing protein</fullName>
    </recommendedName>
</protein>
<dbReference type="PANTHER" id="PTHR24421">
    <property type="entry name" value="NITRATE/NITRITE SENSOR PROTEIN NARX-RELATED"/>
    <property type="match status" value="1"/>
</dbReference>
<feature type="domain" description="Signal transduction histidine kinase subgroup 3 dimerisation and phosphoacceptor" evidence="5">
    <location>
        <begin position="179"/>
        <end position="245"/>
    </location>
</feature>
<dbReference type="eggNOG" id="COG4585">
    <property type="taxonomic scope" value="Bacteria"/>
</dbReference>
<sequence length="360" mass="37525">MRGQAVRRARVLTLLSLGVAWSTSLIGPGIGLLLETRSTRVVFGAVGLLLFTVTHAGVLYATVSRRGRTGWTVAFAVATALTVPLLAPIALGRWETWAWVGASLVGTAPVLARRWWAVAVGAVGASVVLASYPPHGALIAVGVGSGLALAHVLPVWLWDLVVQAQDGREARARLAVIEERLRFARDVHDLLGHRLTVIALKAELAERLAPVDASRAAGEAGEARALAASALVDLRDAVDGYRAVDLADQASAIEQVLTSAGVRCTVTLPDELPPAARELSWALREAGTNVLRHSRARWCTVEVVCGADVVRLTVANDGAPGTKGRGTGLDGLSDRLAGAGGTLVAGQEDGVFTLVATVPT</sequence>
<feature type="transmembrane region" description="Helical" evidence="4">
    <location>
        <begin position="73"/>
        <end position="94"/>
    </location>
</feature>
<dbReference type="Gene3D" id="1.20.5.1930">
    <property type="match status" value="1"/>
</dbReference>
<feature type="transmembrane region" description="Helical" evidence="4">
    <location>
        <begin position="12"/>
        <end position="34"/>
    </location>
</feature>
<dbReference type="CDD" id="cd16917">
    <property type="entry name" value="HATPase_UhpB-NarQ-NarX-like"/>
    <property type="match status" value="1"/>
</dbReference>
<name>K0K0W8_SACES</name>
<gene>
    <name evidence="6" type="ordered locus">BN6_66430</name>
</gene>
<accession>K0K0W8</accession>
<dbReference type="GO" id="GO:0046983">
    <property type="term" value="F:protein dimerization activity"/>
    <property type="evidence" value="ECO:0007669"/>
    <property type="project" value="InterPro"/>
</dbReference>
<feature type="transmembrane region" description="Helical" evidence="4">
    <location>
        <begin position="114"/>
        <end position="132"/>
    </location>
</feature>
<dbReference type="Gene3D" id="3.30.565.10">
    <property type="entry name" value="Histidine kinase-like ATPase, C-terminal domain"/>
    <property type="match status" value="1"/>
</dbReference>
<dbReference type="InterPro" id="IPR050482">
    <property type="entry name" value="Sensor_HK_TwoCompSys"/>
</dbReference>
<evidence type="ECO:0000256" key="3">
    <source>
        <dbReference type="ARBA" id="ARBA00023012"/>
    </source>
</evidence>